<keyword evidence="1 6" id="KW-0963">Cytoplasm</keyword>
<dbReference type="EMBL" id="ACJM01000011">
    <property type="protein sequence ID" value="EEG76927.1"/>
    <property type="molecule type" value="Genomic_DNA"/>
</dbReference>
<evidence type="ECO:0000256" key="4">
    <source>
        <dbReference type="ARBA" id="ARBA00022679"/>
    </source>
</evidence>
<dbReference type="PANTHER" id="PTHR31760:SF0">
    <property type="entry name" value="S-ADENOSYL-L-METHIONINE-DEPENDENT METHYLTRANSFERASES SUPERFAMILY PROTEIN"/>
    <property type="match status" value="1"/>
</dbReference>
<dbReference type="OrthoDB" id="9808773at2"/>
<dbReference type="NCBIfam" id="TIGR00138">
    <property type="entry name" value="rsmG_gidB"/>
    <property type="match status" value="1"/>
</dbReference>
<dbReference type="AlphaFoldDB" id="C0GI79"/>
<dbReference type="InterPro" id="IPR029063">
    <property type="entry name" value="SAM-dependent_MTases_sf"/>
</dbReference>
<dbReference type="GO" id="GO:0005829">
    <property type="term" value="C:cytosol"/>
    <property type="evidence" value="ECO:0007669"/>
    <property type="project" value="TreeGrafter"/>
</dbReference>
<dbReference type="PANTHER" id="PTHR31760">
    <property type="entry name" value="S-ADENOSYL-L-METHIONINE-DEPENDENT METHYLTRANSFERASES SUPERFAMILY PROTEIN"/>
    <property type="match status" value="1"/>
</dbReference>
<keyword evidence="5 6" id="KW-0949">S-adenosyl-L-methionine</keyword>
<comment type="similarity">
    <text evidence="6">Belongs to the methyltransferase superfamily. RNA methyltransferase RsmG family.</text>
</comment>
<dbReference type="HAMAP" id="MF_00074">
    <property type="entry name" value="16SrRNA_methyltr_G"/>
    <property type="match status" value="1"/>
</dbReference>
<feature type="binding site" evidence="6">
    <location>
        <position position="75"/>
    </location>
    <ligand>
        <name>S-adenosyl-L-methionine</name>
        <dbReference type="ChEBI" id="CHEBI:59789"/>
    </ligand>
</feature>
<keyword evidence="4 6" id="KW-0808">Transferase</keyword>
<dbReference type="InterPro" id="IPR003682">
    <property type="entry name" value="rRNA_ssu_MeTfrase_G"/>
</dbReference>
<evidence type="ECO:0000313" key="7">
    <source>
        <dbReference type="EMBL" id="EEG76927.1"/>
    </source>
</evidence>
<proteinExistence type="inferred from homology"/>
<reference evidence="7 8" key="1">
    <citation type="submission" date="2009-02" db="EMBL/GenBank/DDBJ databases">
        <title>Sequencing of the draft genome and assembly of Dethiobacter alkaliphilus AHT 1.</title>
        <authorList>
            <consortium name="US DOE Joint Genome Institute (JGI-PGF)"/>
            <person name="Lucas S."/>
            <person name="Copeland A."/>
            <person name="Lapidus A."/>
            <person name="Glavina del Rio T."/>
            <person name="Dalin E."/>
            <person name="Tice H."/>
            <person name="Bruce D."/>
            <person name="Goodwin L."/>
            <person name="Pitluck S."/>
            <person name="Larimer F."/>
            <person name="Land M.L."/>
            <person name="Hauser L."/>
            <person name="Muyzer G."/>
        </authorList>
    </citation>
    <scope>NUCLEOTIDE SEQUENCE [LARGE SCALE GENOMIC DNA]</scope>
    <source>
        <strain evidence="7 8">AHT 1</strain>
    </source>
</reference>
<comment type="function">
    <text evidence="6">Specifically methylates the N7 position of a guanine in 16S rRNA.</text>
</comment>
<organism evidence="7 8">
    <name type="scientific">Dethiobacter alkaliphilus AHT 1</name>
    <dbReference type="NCBI Taxonomy" id="555088"/>
    <lineage>
        <taxon>Bacteria</taxon>
        <taxon>Bacillati</taxon>
        <taxon>Bacillota</taxon>
        <taxon>Dethiobacteria</taxon>
        <taxon>Dethiobacterales</taxon>
        <taxon>Dethiobacteraceae</taxon>
        <taxon>Dethiobacter</taxon>
    </lineage>
</organism>
<dbReference type="STRING" id="555088.DealDRAFT_2188"/>
<keyword evidence="2 6" id="KW-0698">rRNA processing</keyword>
<accession>C0GI79</accession>
<feature type="binding site" evidence="6">
    <location>
        <begin position="126"/>
        <end position="127"/>
    </location>
    <ligand>
        <name>S-adenosyl-L-methionine</name>
        <dbReference type="ChEBI" id="CHEBI:59789"/>
    </ligand>
</feature>
<dbReference type="SUPFAM" id="SSF53335">
    <property type="entry name" value="S-adenosyl-L-methionine-dependent methyltransferases"/>
    <property type="match status" value="1"/>
</dbReference>
<feature type="binding site" evidence="6">
    <location>
        <position position="145"/>
    </location>
    <ligand>
        <name>S-adenosyl-L-methionine</name>
        <dbReference type="ChEBI" id="CHEBI:59789"/>
    </ligand>
</feature>
<feature type="binding site" evidence="6">
    <location>
        <position position="80"/>
    </location>
    <ligand>
        <name>S-adenosyl-L-methionine</name>
        <dbReference type="ChEBI" id="CHEBI:59789"/>
    </ligand>
</feature>
<dbReference type="RefSeq" id="WP_008517360.1">
    <property type="nucleotide sequence ID" value="NZ_ACJM01000011.1"/>
</dbReference>
<evidence type="ECO:0000256" key="2">
    <source>
        <dbReference type="ARBA" id="ARBA00022552"/>
    </source>
</evidence>
<comment type="subcellular location">
    <subcellularLocation>
        <location evidence="6">Cytoplasm</location>
    </subcellularLocation>
</comment>
<comment type="caution">
    <text evidence="7">The sequence shown here is derived from an EMBL/GenBank/DDBJ whole genome shotgun (WGS) entry which is preliminary data.</text>
</comment>
<evidence type="ECO:0000256" key="3">
    <source>
        <dbReference type="ARBA" id="ARBA00022603"/>
    </source>
</evidence>
<dbReference type="Pfam" id="PF02527">
    <property type="entry name" value="GidB"/>
    <property type="match status" value="1"/>
</dbReference>
<keyword evidence="8" id="KW-1185">Reference proteome</keyword>
<dbReference type="eggNOG" id="COG0357">
    <property type="taxonomic scope" value="Bacteria"/>
</dbReference>
<dbReference type="EC" id="2.1.1.-" evidence="6"/>
<keyword evidence="3 6" id="KW-0489">Methyltransferase</keyword>
<protein>
    <recommendedName>
        <fullName evidence="6">Ribosomal RNA small subunit methyltransferase G</fullName>
        <ecNumber evidence="6">2.1.1.-</ecNumber>
    </recommendedName>
    <alternativeName>
        <fullName evidence="6">16S rRNA 7-methylguanosine methyltransferase</fullName>
        <shortName evidence="6">16S rRNA m7G methyltransferase</shortName>
    </alternativeName>
</protein>
<dbReference type="CDD" id="cd02440">
    <property type="entry name" value="AdoMet_MTases"/>
    <property type="match status" value="1"/>
</dbReference>
<sequence length="235" mass="26530">MRDKIWELAKTRNITLPPEAPDRFEMYYRQLVEANRQVNLTRITEPAEVMIKHFLDSLEVLSACREFKGPLLDVGTGAGLPGIPLKIACPQISLTLLDSSKKRVSFLKDLVSALELENVTVIHGRAEDYARQDDYREQFPFVVSRAVARLNVLAELCLPFVSQNGYFVAYKGPEGATELQEAQNALSQLGGAPGKEWRYQLPENMGERSLLFLRKLETTPAKYPRKAGLPEKRPL</sequence>
<evidence type="ECO:0000313" key="8">
    <source>
        <dbReference type="Proteomes" id="UP000006443"/>
    </source>
</evidence>
<feature type="binding site" evidence="6">
    <location>
        <begin position="98"/>
        <end position="100"/>
    </location>
    <ligand>
        <name>S-adenosyl-L-methionine</name>
        <dbReference type="ChEBI" id="CHEBI:59789"/>
    </ligand>
</feature>
<evidence type="ECO:0000256" key="1">
    <source>
        <dbReference type="ARBA" id="ARBA00022490"/>
    </source>
</evidence>
<dbReference type="GO" id="GO:0070043">
    <property type="term" value="F:rRNA (guanine-N7-)-methyltransferase activity"/>
    <property type="evidence" value="ECO:0007669"/>
    <property type="project" value="UniProtKB-UniRule"/>
</dbReference>
<evidence type="ECO:0000256" key="5">
    <source>
        <dbReference type="ARBA" id="ARBA00022691"/>
    </source>
</evidence>
<dbReference type="Gene3D" id="3.40.50.150">
    <property type="entry name" value="Vaccinia Virus protein VP39"/>
    <property type="match status" value="1"/>
</dbReference>
<dbReference type="Proteomes" id="UP000006443">
    <property type="component" value="Unassembled WGS sequence"/>
</dbReference>
<dbReference type="FunFam" id="3.40.50.150:FF:000041">
    <property type="entry name" value="Ribosomal RNA small subunit methyltransferase G"/>
    <property type="match status" value="1"/>
</dbReference>
<name>C0GI79_DETAL</name>
<gene>
    <name evidence="6" type="primary">rsmG</name>
    <name evidence="7" type="ORF">DealDRAFT_2188</name>
</gene>
<dbReference type="PIRSF" id="PIRSF003078">
    <property type="entry name" value="GidB"/>
    <property type="match status" value="1"/>
</dbReference>
<evidence type="ECO:0000256" key="6">
    <source>
        <dbReference type="HAMAP-Rule" id="MF_00074"/>
    </source>
</evidence>